<evidence type="ECO:0000256" key="1">
    <source>
        <dbReference type="SAM" id="MobiDB-lite"/>
    </source>
</evidence>
<feature type="region of interest" description="Disordered" evidence="1">
    <location>
        <begin position="71"/>
        <end position="90"/>
    </location>
</feature>
<dbReference type="OrthoDB" id="10541388at2759"/>
<accession>A0A183FJF6</accession>
<reference evidence="6" key="2">
    <citation type="submission" date="2019-09" db="UniProtKB">
        <authorList>
            <consortium name="WormBaseParasite"/>
        </authorList>
    </citation>
    <scope>IDENTIFICATION</scope>
</reference>
<feature type="transmembrane region" description="Helical" evidence="2">
    <location>
        <begin position="94"/>
        <end position="110"/>
    </location>
</feature>
<evidence type="ECO:0000256" key="3">
    <source>
        <dbReference type="SAM" id="SignalP"/>
    </source>
</evidence>
<evidence type="ECO:0000256" key="2">
    <source>
        <dbReference type="SAM" id="Phobius"/>
    </source>
</evidence>
<dbReference type="AlphaFoldDB" id="A0A183FJF6"/>
<evidence type="ECO:0000313" key="4">
    <source>
        <dbReference type="EMBL" id="VDO71115.1"/>
    </source>
</evidence>
<proteinExistence type="predicted"/>
<name>A0A183FJF6_HELPZ</name>
<feature type="compositionally biased region" description="Pro residues" evidence="1">
    <location>
        <begin position="76"/>
        <end position="86"/>
    </location>
</feature>
<keyword evidence="3" id="KW-0732">Signal</keyword>
<keyword evidence="2" id="KW-0812">Transmembrane</keyword>
<protein>
    <submittedName>
        <fullName evidence="6">CX domain-containing protein</fullName>
    </submittedName>
</protein>
<keyword evidence="2" id="KW-1133">Transmembrane helix</keyword>
<gene>
    <name evidence="4" type="ORF">HPBE_LOCUS7144</name>
</gene>
<keyword evidence="5" id="KW-1185">Reference proteome</keyword>
<accession>A0A3P8BE23</accession>
<organism evidence="5 6">
    <name type="scientific">Heligmosomoides polygyrus</name>
    <name type="common">Parasitic roundworm</name>
    <dbReference type="NCBI Taxonomy" id="6339"/>
    <lineage>
        <taxon>Eukaryota</taxon>
        <taxon>Metazoa</taxon>
        <taxon>Ecdysozoa</taxon>
        <taxon>Nematoda</taxon>
        <taxon>Chromadorea</taxon>
        <taxon>Rhabditida</taxon>
        <taxon>Rhabditina</taxon>
        <taxon>Rhabditomorpha</taxon>
        <taxon>Strongyloidea</taxon>
        <taxon>Heligmosomidae</taxon>
        <taxon>Heligmosomoides</taxon>
    </lineage>
</organism>
<feature type="signal peptide" evidence="3">
    <location>
        <begin position="1"/>
        <end position="17"/>
    </location>
</feature>
<dbReference type="EMBL" id="UZAH01025823">
    <property type="protein sequence ID" value="VDO71115.1"/>
    <property type="molecule type" value="Genomic_DNA"/>
</dbReference>
<keyword evidence="2" id="KW-0472">Membrane</keyword>
<evidence type="ECO:0000313" key="6">
    <source>
        <dbReference type="WBParaSite" id="HPBE_0000714301-mRNA-1"/>
    </source>
</evidence>
<dbReference type="WBParaSite" id="HPBE_0000714301-mRNA-1">
    <property type="protein sequence ID" value="HPBE_0000714301-mRNA-1"/>
    <property type="gene ID" value="HPBE_0000714301"/>
</dbReference>
<evidence type="ECO:0000313" key="5">
    <source>
        <dbReference type="Proteomes" id="UP000050761"/>
    </source>
</evidence>
<feature type="chain" id="PRO_5044551470" evidence="3">
    <location>
        <begin position="18"/>
        <end position="111"/>
    </location>
</feature>
<dbReference type="Proteomes" id="UP000050761">
    <property type="component" value="Unassembled WGS sequence"/>
</dbReference>
<sequence>MSRYVILVGVLLTAVQGYGVISSNRYDYYSQGLSSCSLDLYTTYYNYVMCPCGTVIVCSGCPTGCCCPVTSSTTEAPPPPPPPPMPEENSSSKLAFFPSLLFLMSFFIFAL</sequence>
<reference evidence="4 5" key="1">
    <citation type="submission" date="2018-11" db="EMBL/GenBank/DDBJ databases">
        <authorList>
            <consortium name="Pathogen Informatics"/>
        </authorList>
    </citation>
    <scope>NUCLEOTIDE SEQUENCE [LARGE SCALE GENOMIC DNA]</scope>
</reference>